<name>A0A679FRW9_9BACL</name>
<dbReference type="GO" id="GO:0003677">
    <property type="term" value="F:DNA binding"/>
    <property type="evidence" value="ECO:0007669"/>
    <property type="project" value="InterPro"/>
</dbReference>
<reference evidence="3" key="1">
    <citation type="journal article" date="2020" name="Microbiol. Resour. Announc.">
        <title>Complete Genome Sequence of Geobacillus sp. Strain E55-1, Isolated from Mine Geyser in Japan.</title>
        <authorList>
            <person name="Miyazaki K."/>
            <person name="Hase E."/>
            <person name="Tokito N."/>
        </authorList>
    </citation>
    <scope>NUCLEOTIDE SEQUENCE [LARGE SCALE GENOMIC DNA]</scope>
    <source>
        <strain evidence="3">E55-1</strain>
    </source>
</reference>
<proteinExistence type="predicted"/>
<dbReference type="GO" id="GO:0000150">
    <property type="term" value="F:DNA strand exchange activity"/>
    <property type="evidence" value="ECO:0007669"/>
    <property type="project" value="InterPro"/>
</dbReference>
<dbReference type="InterPro" id="IPR009057">
    <property type="entry name" value="Homeodomain-like_sf"/>
</dbReference>
<dbReference type="InterPro" id="IPR006120">
    <property type="entry name" value="Resolvase_HTH_dom"/>
</dbReference>
<dbReference type="Pfam" id="PF02796">
    <property type="entry name" value="HTH_7"/>
    <property type="match status" value="1"/>
</dbReference>
<dbReference type="EMBL" id="AP022557">
    <property type="protein sequence ID" value="BBW97017.1"/>
    <property type="molecule type" value="Genomic_DNA"/>
</dbReference>
<sequence>MITKGKSFMIKEMYEKGVSISHIAREWGIDRKTVRKYIHSSLCSRGHQAKRGRKKRISCKKDSLPAMIVIVDINRKQEEESP</sequence>
<feature type="domain" description="Resolvase HTH" evidence="1">
    <location>
        <begin position="10"/>
        <end position="40"/>
    </location>
</feature>
<dbReference type="Gene3D" id="1.10.10.60">
    <property type="entry name" value="Homeodomain-like"/>
    <property type="match status" value="1"/>
</dbReference>
<organism evidence="2 3">
    <name type="scientific">Geobacillus subterraneus</name>
    <dbReference type="NCBI Taxonomy" id="129338"/>
    <lineage>
        <taxon>Bacteria</taxon>
        <taxon>Bacillati</taxon>
        <taxon>Bacillota</taxon>
        <taxon>Bacilli</taxon>
        <taxon>Bacillales</taxon>
        <taxon>Anoxybacillaceae</taxon>
        <taxon>Geobacillus</taxon>
    </lineage>
</organism>
<evidence type="ECO:0000313" key="2">
    <source>
        <dbReference type="EMBL" id="BBW97017.1"/>
    </source>
</evidence>
<protein>
    <recommendedName>
        <fullName evidence="1">Resolvase HTH domain-containing protein</fullName>
    </recommendedName>
</protein>
<dbReference type="AlphaFoldDB" id="A0A679FRW9"/>
<dbReference type="SUPFAM" id="SSF46689">
    <property type="entry name" value="Homeodomain-like"/>
    <property type="match status" value="1"/>
</dbReference>
<evidence type="ECO:0000259" key="1">
    <source>
        <dbReference type="Pfam" id="PF02796"/>
    </source>
</evidence>
<dbReference type="Proteomes" id="UP000501421">
    <property type="component" value="Chromosome"/>
</dbReference>
<keyword evidence="3" id="KW-1185">Reference proteome</keyword>
<gene>
    <name evidence="2" type="ORF">GsuE55_18500</name>
</gene>
<accession>A0A679FRW9</accession>
<evidence type="ECO:0000313" key="3">
    <source>
        <dbReference type="Proteomes" id="UP000501421"/>
    </source>
</evidence>